<dbReference type="AlphaFoldDB" id="A0A2M6YCS2"/>
<name>A0A2M6YCS2_9BACT</name>
<protein>
    <submittedName>
        <fullName evidence="1">Uncharacterized protein</fullName>
    </submittedName>
</protein>
<organism evidence="1 2">
    <name type="scientific">Candidatus Berkelbacteria bacterium CG08_land_8_20_14_0_20_39_8</name>
    <dbReference type="NCBI Taxonomy" id="1974511"/>
    <lineage>
        <taxon>Bacteria</taxon>
        <taxon>Candidatus Berkelbacteria</taxon>
    </lineage>
</organism>
<proteinExistence type="predicted"/>
<evidence type="ECO:0000313" key="2">
    <source>
        <dbReference type="Proteomes" id="UP000229896"/>
    </source>
</evidence>
<reference evidence="2" key="1">
    <citation type="submission" date="2017-09" db="EMBL/GenBank/DDBJ databases">
        <title>Depth-based differentiation of microbial function through sediment-hosted aquifers and enrichment of novel symbionts in the deep terrestrial subsurface.</title>
        <authorList>
            <person name="Probst A.J."/>
            <person name="Ladd B."/>
            <person name="Jarett J.K."/>
            <person name="Geller-Mcgrath D.E."/>
            <person name="Sieber C.M.K."/>
            <person name="Emerson J.B."/>
            <person name="Anantharaman K."/>
            <person name="Thomas B.C."/>
            <person name="Malmstrom R."/>
            <person name="Stieglmeier M."/>
            <person name="Klingl A."/>
            <person name="Woyke T."/>
            <person name="Ryan C.M."/>
            <person name="Banfield J.F."/>
        </authorList>
    </citation>
    <scope>NUCLEOTIDE SEQUENCE [LARGE SCALE GENOMIC DNA]</scope>
</reference>
<dbReference type="EMBL" id="PEXI01000027">
    <property type="protein sequence ID" value="PIU24492.1"/>
    <property type="molecule type" value="Genomic_DNA"/>
</dbReference>
<accession>A0A2M6YCS2</accession>
<sequence>MNQVSTFEVRSCYGGVGDTIEIDVPETWSDKQRVELTKKIHLGLGGQLSEMRNYYDYLVNDSHHLCPVCTGCWAIFLQEGKIMVMNCNDPMSDDLNQRMLDGC</sequence>
<dbReference type="Proteomes" id="UP000229896">
    <property type="component" value="Unassembled WGS sequence"/>
</dbReference>
<evidence type="ECO:0000313" key="1">
    <source>
        <dbReference type="EMBL" id="PIU24492.1"/>
    </source>
</evidence>
<gene>
    <name evidence="1" type="ORF">COT12_00750</name>
</gene>
<comment type="caution">
    <text evidence="1">The sequence shown here is derived from an EMBL/GenBank/DDBJ whole genome shotgun (WGS) entry which is preliminary data.</text>
</comment>